<dbReference type="EMBL" id="JAGQAF010000014">
    <property type="protein sequence ID" value="MCE8539609.1"/>
    <property type="molecule type" value="Genomic_DNA"/>
</dbReference>
<evidence type="ECO:0000313" key="2">
    <source>
        <dbReference type="Proteomes" id="UP000813672"/>
    </source>
</evidence>
<organism evidence="1 2">
    <name type="scientific">Ruegeria pomeroyi</name>
    <dbReference type="NCBI Taxonomy" id="89184"/>
    <lineage>
        <taxon>Bacteria</taxon>
        <taxon>Pseudomonadati</taxon>
        <taxon>Pseudomonadota</taxon>
        <taxon>Alphaproteobacteria</taxon>
        <taxon>Rhodobacterales</taxon>
        <taxon>Roseobacteraceae</taxon>
        <taxon>Ruegeria</taxon>
    </lineage>
</organism>
<dbReference type="AlphaFoldDB" id="A0A9Q3ZQY3"/>
<comment type="caution">
    <text evidence="1">The sequence shown here is derived from an EMBL/GenBank/DDBJ whole genome shotgun (WGS) entry which is preliminary data.</text>
</comment>
<protein>
    <submittedName>
        <fullName evidence="1">Uncharacterized protein</fullName>
    </submittedName>
</protein>
<dbReference type="Proteomes" id="UP000813672">
    <property type="component" value="Unassembled WGS sequence"/>
</dbReference>
<gene>
    <name evidence="1" type="ORF">KBY27_19290</name>
</gene>
<sequence length="383" mass="41188">MSSRGAADGGARRMSATRDSDRAFWVAHPHATGSGGAIEPDAAMQGHDPALALAGHVVAVNRLYLHQHRFQRRIARCQTWLLPASPRINARAIQHGARRAVFLHGGLLRSLWNALHMLLGGSRFLADRFGWQAADLRPPPPAPGGLRLFPQVTGGDGTDPLSYLKEAYGRAVEFVYFHEIAHHGRDHIARLRAVGGQGFVDEGLAMAGGSGAVADLLRLLEFDADLNAVDMCLNATGFASWAGGETPRFADPDYMTSELFLHLTGMVTLFMLLDRAVPNARAQYDGGHPPALHRAIRLSVGLADTVQAATGLSRAQVDPFLDHAWSEVVSLAGRLGYPPGLWTGRQDQIARIGLLDDIADRANALSREIDAELGQKPAARGPA</sequence>
<name>A0A9Q3ZQY3_9RHOB</name>
<evidence type="ECO:0000313" key="1">
    <source>
        <dbReference type="EMBL" id="MCE8539609.1"/>
    </source>
</evidence>
<accession>A0A9Q3ZQY3</accession>
<dbReference type="RefSeq" id="WP_234221545.1">
    <property type="nucleotide sequence ID" value="NZ_JAGQAF010000014.1"/>
</dbReference>
<reference evidence="1" key="1">
    <citation type="journal article" date="2021" name="Environ. Microbiol.">
        <title>Cryptic niche differentiation of novel sediment ecotypes of Rugeria pomeroyi correlates with nitrate respiration.</title>
        <authorList>
            <person name="Lin X."/>
            <person name="McNichol J."/>
            <person name="Chu X."/>
            <person name="Qian Y."/>
            <person name="Luo H."/>
        </authorList>
    </citation>
    <scope>NUCLEOTIDE SEQUENCE</scope>
    <source>
        <strain evidence="1">SZCCDBB064</strain>
    </source>
</reference>
<proteinExistence type="predicted"/>